<keyword evidence="2" id="KW-1185">Reference proteome</keyword>
<comment type="caution">
    <text evidence="1">The sequence shown here is derived from an EMBL/GenBank/DDBJ whole genome shotgun (WGS) entry which is preliminary data.</text>
</comment>
<proteinExistence type="predicted"/>
<dbReference type="Proteomes" id="UP000540919">
    <property type="component" value="Unassembled WGS sequence"/>
</dbReference>
<name>A0ABX2NAF5_9FIRM</name>
<evidence type="ECO:0000313" key="2">
    <source>
        <dbReference type="Proteomes" id="UP000540919"/>
    </source>
</evidence>
<organism evidence="1 2">
    <name type="scientific">Anaerococcus faecalis</name>
    <dbReference type="NCBI Taxonomy" id="2742993"/>
    <lineage>
        <taxon>Bacteria</taxon>
        <taxon>Bacillati</taxon>
        <taxon>Bacillota</taxon>
        <taxon>Tissierellia</taxon>
        <taxon>Tissierellales</taxon>
        <taxon>Peptoniphilaceae</taxon>
        <taxon>Anaerococcus</taxon>
    </lineage>
</organism>
<evidence type="ECO:0000313" key="1">
    <source>
        <dbReference type="EMBL" id="NVF11696.1"/>
    </source>
</evidence>
<sequence>MTSIYRNKQEALKGLESEMKACRKYAKASEEKAKEGKIGAAINLLDIAQTAKTCAEHAHESLWELSKGKLTEKEFEIFCDSETLRQDINKAYQAIKEARN</sequence>
<gene>
    <name evidence="1" type="ORF">HV819_06830</name>
</gene>
<accession>A0ABX2NAF5</accession>
<reference evidence="1 2" key="1">
    <citation type="submission" date="2020-06" db="EMBL/GenBank/DDBJ databases">
        <title>Anaerococcus sp. nov., isolated form swine feces.</title>
        <authorList>
            <person name="Yu S."/>
        </authorList>
    </citation>
    <scope>NUCLEOTIDE SEQUENCE [LARGE SCALE GENOMIC DNA]</scope>
    <source>
        <strain evidence="1 2">AGMB00486</strain>
    </source>
</reference>
<dbReference type="RefSeq" id="WP_176269820.1">
    <property type="nucleotide sequence ID" value="NZ_JABVBA010000006.1"/>
</dbReference>
<dbReference type="EMBL" id="JABVBA010000006">
    <property type="protein sequence ID" value="NVF11696.1"/>
    <property type="molecule type" value="Genomic_DNA"/>
</dbReference>
<protein>
    <submittedName>
        <fullName evidence="1">Transcriptional regulator</fullName>
    </submittedName>
</protein>